<accession>F4RUM5</accession>
<dbReference type="RefSeq" id="XP_007412762.1">
    <property type="nucleotide sequence ID" value="XM_007412700.1"/>
</dbReference>
<keyword evidence="7 9" id="KW-0804">Transcription</keyword>
<evidence type="ECO:0000256" key="11">
    <source>
        <dbReference type="SAM" id="MobiDB-lite"/>
    </source>
</evidence>
<comment type="subcellular location">
    <subcellularLocation>
        <location evidence="1 9">Nucleus</location>
    </subcellularLocation>
</comment>
<keyword evidence="9" id="KW-0227">DNA damage</keyword>
<evidence type="ECO:0000256" key="1">
    <source>
        <dbReference type="ARBA" id="ARBA00004123"/>
    </source>
</evidence>
<evidence type="ECO:0000313" key="13">
    <source>
        <dbReference type="Proteomes" id="UP000001072"/>
    </source>
</evidence>
<evidence type="ECO:0000256" key="10">
    <source>
        <dbReference type="SAM" id="Coils"/>
    </source>
</evidence>
<evidence type="ECO:0000256" key="7">
    <source>
        <dbReference type="ARBA" id="ARBA00023163"/>
    </source>
</evidence>
<evidence type="ECO:0000313" key="12">
    <source>
        <dbReference type="EMBL" id="EGG03969.1"/>
    </source>
</evidence>
<sequence>MASSNLVQPITAHSIQYQSNLEQQESNQSNQNTQISNHVIEDPELRQRLETAKKELTQTLLKKRKLDKELASLEATLYADETAYLTHPTANSFGNIVKGYEAYVKAPPSVTIGANGISSVDHHSTRRKRTTTAAFGTSSLLNPHTEVVGDAERVFSKSSGSYLRALESRNRDQESAITSEQESVAHSLIQSHISLPPSANTESRKKTKT</sequence>
<dbReference type="PANTHER" id="PTHR13476">
    <property type="entry name" value="CHROMATIN MODIFICATION-RELATED PROTEIN MEAF6"/>
    <property type="match status" value="1"/>
</dbReference>
<proteinExistence type="inferred from homology"/>
<organism evidence="13">
    <name type="scientific">Melampsora larici-populina (strain 98AG31 / pathotype 3-4-7)</name>
    <name type="common">Poplar leaf rust fungus</name>
    <dbReference type="NCBI Taxonomy" id="747676"/>
    <lineage>
        <taxon>Eukaryota</taxon>
        <taxon>Fungi</taxon>
        <taxon>Dikarya</taxon>
        <taxon>Basidiomycota</taxon>
        <taxon>Pucciniomycotina</taxon>
        <taxon>Pucciniomycetes</taxon>
        <taxon>Pucciniales</taxon>
        <taxon>Melampsoraceae</taxon>
        <taxon>Melampsora</taxon>
    </lineage>
</organism>
<dbReference type="STRING" id="747676.F4RUM5"/>
<reference evidence="13" key="1">
    <citation type="journal article" date="2011" name="Proc. Natl. Acad. Sci. U.S.A.">
        <title>Obligate biotrophy features unraveled by the genomic analysis of rust fungi.</title>
        <authorList>
            <person name="Duplessis S."/>
            <person name="Cuomo C.A."/>
            <person name="Lin Y.-C."/>
            <person name="Aerts A."/>
            <person name="Tisserant E."/>
            <person name="Veneault-Fourrey C."/>
            <person name="Joly D.L."/>
            <person name="Hacquard S."/>
            <person name="Amselem J."/>
            <person name="Cantarel B.L."/>
            <person name="Chiu R."/>
            <person name="Coutinho P.M."/>
            <person name="Feau N."/>
            <person name="Field M."/>
            <person name="Frey P."/>
            <person name="Gelhaye E."/>
            <person name="Goldberg J."/>
            <person name="Grabherr M.G."/>
            <person name="Kodira C.D."/>
            <person name="Kohler A."/>
            <person name="Kuees U."/>
            <person name="Lindquist E.A."/>
            <person name="Lucas S.M."/>
            <person name="Mago R."/>
            <person name="Mauceli E."/>
            <person name="Morin E."/>
            <person name="Murat C."/>
            <person name="Pangilinan J.L."/>
            <person name="Park R."/>
            <person name="Pearson M."/>
            <person name="Quesneville H."/>
            <person name="Rouhier N."/>
            <person name="Sakthikumar S."/>
            <person name="Salamov A.A."/>
            <person name="Schmutz J."/>
            <person name="Selles B."/>
            <person name="Shapiro H."/>
            <person name="Tanguay P."/>
            <person name="Tuskan G.A."/>
            <person name="Henrissat B."/>
            <person name="Van de Peer Y."/>
            <person name="Rouze P."/>
            <person name="Ellis J.G."/>
            <person name="Dodds P.N."/>
            <person name="Schein J.E."/>
            <person name="Zhong S."/>
            <person name="Hamelin R.C."/>
            <person name="Grigoriev I.V."/>
            <person name="Szabo L.J."/>
            <person name="Martin F."/>
        </authorList>
    </citation>
    <scope>NUCLEOTIDE SEQUENCE [LARGE SCALE GENOMIC DNA]</scope>
    <source>
        <strain evidence="13">98AG31 / pathotype 3-4-7</strain>
    </source>
</reference>
<dbReference type="VEuPathDB" id="FungiDB:MELLADRAFT_72482"/>
<dbReference type="InParanoid" id="F4RUM5"/>
<keyword evidence="5 9" id="KW-0805">Transcription regulation</keyword>
<gene>
    <name evidence="12" type="ORF">MELLADRAFT_72482</name>
</gene>
<evidence type="ECO:0000256" key="9">
    <source>
        <dbReference type="RuleBase" id="RU368022"/>
    </source>
</evidence>
<keyword evidence="8 9" id="KW-0539">Nucleus</keyword>
<protein>
    <recommendedName>
        <fullName evidence="3 9">Chromatin modification-related protein EAF6</fullName>
    </recommendedName>
</protein>
<evidence type="ECO:0000256" key="6">
    <source>
        <dbReference type="ARBA" id="ARBA00023054"/>
    </source>
</evidence>
<keyword evidence="4 9" id="KW-0156">Chromatin regulator</keyword>
<dbReference type="HOGENOM" id="CLU_103453_0_0_1"/>
<dbReference type="EMBL" id="GL883121">
    <property type="protein sequence ID" value="EGG03969.1"/>
    <property type="molecule type" value="Genomic_DNA"/>
</dbReference>
<name>F4RUM5_MELLP</name>
<evidence type="ECO:0000256" key="8">
    <source>
        <dbReference type="ARBA" id="ARBA00023242"/>
    </source>
</evidence>
<dbReference type="KEGG" id="mlr:MELLADRAFT_72482"/>
<comment type="subunit">
    <text evidence="9">Component of the NuA4 histone acetyltransferase complex.</text>
</comment>
<dbReference type="OrthoDB" id="440324at2759"/>
<dbReference type="Pfam" id="PF09340">
    <property type="entry name" value="NuA4"/>
    <property type="match status" value="1"/>
</dbReference>
<feature type="compositionally biased region" description="Polar residues" evidence="11">
    <location>
        <begin position="189"/>
        <end position="201"/>
    </location>
</feature>
<evidence type="ECO:0000256" key="4">
    <source>
        <dbReference type="ARBA" id="ARBA00022853"/>
    </source>
</evidence>
<comment type="function">
    <text evidence="9">Component of the NuA4 histone acetyltransferase complex which is involved in transcriptional activation of selected genes principally by acetylation of nucleosomal histone H4 and H2A. The NuA4 complex is also involved in DNA repair.</text>
</comment>
<dbReference type="GO" id="GO:0035267">
    <property type="term" value="C:NuA4 histone acetyltransferase complex"/>
    <property type="evidence" value="ECO:0007669"/>
    <property type="project" value="UniProtKB-UniRule"/>
</dbReference>
<dbReference type="GO" id="GO:0005634">
    <property type="term" value="C:nucleus"/>
    <property type="evidence" value="ECO:0007669"/>
    <property type="project" value="UniProtKB-SubCell"/>
</dbReference>
<dbReference type="AlphaFoldDB" id="F4RUM5"/>
<dbReference type="GeneID" id="18932112"/>
<feature type="region of interest" description="Disordered" evidence="11">
    <location>
        <begin position="189"/>
        <end position="209"/>
    </location>
</feature>
<dbReference type="InterPro" id="IPR015418">
    <property type="entry name" value="Eaf6"/>
</dbReference>
<comment type="similarity">
    <text evidence="2 9">Belongs to the EAF6 family.</text>
</comment>
<keyword evidence="13" id="KW-1185">Reference proteome</keyword>
<evidence type="ECO:0000256" key="3">
    <source>
        <dbReference type="ARBA" id="ARBA00018504"/>
    </source>
</evidence>
<evidence type="ECO:0000256" key="5">
    <source>
        <dbReference type="ARBA" id="ARBA00023015"/>
    </source>
</evidence>
<dbReference type="GO" id="GO:0006325">
    <property type="term" value="P:chromatin organization"/>
    <property type="evidence" value="ECO:0007669"/>
    <property type="project" value="UniProtKB-KW"/>
</dbReference>
<dbReference type="GO" id="GO:0006281">
    <property type="term" value="P:DNA repair"/>
    <property type="evidence" value="ECO:0007669"/>
    <property type="project" value="UniProtKB-UniRule"/>
</dbReference>
<evidence type="ECO:0000256" key="2">
    <source>
        <dbReference type="ARBA" id="ARBA00010916"/>
    </source>
</evidence>
<dbReference type="eggNOG" id="ENOG502RHXJ">
    <property type="taxonomic scope" value="Eukaryota"/>
</dbReference>
<dbReference type="Proteomes" id="UP000001072">
    <property type="component" value="Unassembled WGS sequence"/>
</dbReference>
<feature type="coiled-coil region" evidence="10">
    <location>
        <begin position="46"/>
        <end position="76"/>
    </location>
</feature>
<keyword evidence="9" id="KW-0234">DNA repair</keyword>
<keyword evidence="6 10" id="KW-0175">Coiled coil</keyword>